<name>A0A1G5H7R3_9BACT</name>
<proteinExistence type="inferred from homology"/>
<feature type="domain" description="Choloylglycine hydrolase/NAAA C-terminal" evidence="4">
    <location>
        <begin position="27"/>
        <end position="344"/>
    </location>
</feature>
<evidence type="ECO:0000313" key="6">
    <source>
        <dbReference type="Proteomes" id="UP000198870"/>
    </source>
</evidence>
<dbReference type="InterPro" id="IPR052193">
    <property type="entry name" value="Peptidase_C59"/>
</dbReference>
<comment type="similarity">
    <text evidence="1">Belongs to the peptidase C59 family.</text>
</comment>
<evidence type="ECO:0000256" key="1">
    <source>
        <dbReference type="ARBA" id="ARBA00006625"/>
    </source>
</evidence>
<keyword evidence="2 5" id="KW-0378">Hydrolase</keyword>
<feature type="signal peptide" evidence="3">
    <location>
        <begin position="1"/>
        <end position="24"/>
    </location>
</feature>
<evidence type="ECO:0000256" key="3">
    <source>
        <dbReference type="SAM" id="SignalP"/>
    </source>
</evidence>
<protein>
    <submittedName>
        <fullName evidence="5">Choloylglycine hydrolase</fullName>
    </submittedName>
</protein>
<accession>A0A1G5H7R3</accession>
<dbReference type="OrthoDB" id="1265391at2"/>
<dbReference type="InterPro" id="IPR029055">
    <property type="entry name" value="Ntn_hydrolases_N"/>
</dbReference>
<gene>
    <name evidence="5" type="ORF">SAMN05216233_1133</name>
</gene>
<feature type="chain" id="PRO_5011483142" evidence="3">
    <location>
        <begin position="25"/>
        <end position="370"/>
    </location>
</feature>
<keyword evidence="6" id="KW-1185">Reference proteome</keyword>
<dbReference type="RefSeq" id="WP_092212124.1">
    <property type="nucleotide sequence ID" value="NZ_FMUX01000013.1"/>
</dbReference>
<evidence type="ECO:0000313" key="5">
    <source>
        <dbReference type="EMBL" id="SCY59942.1"/>
    </source>
</evidence>
<organism evidence="5 6">
    <name type="scientific">Desulfoluna spongiiphila</name>
    <dbReference type="NCBI Taxonomy" id="419481"/>
    <lineage>
        <taxon>Bacteria</taxon>
        <taxon>Pseudomonadati</taxon>
        <taxon>Thermodesulfobacteriota</taxon>
        <taxon>Desulfobacteria</taxon>
        <taxon>Desulfobacterales</taxon>
        <taxon>Desulfolunaceae</taxon>
        <taxon>Desulfoluna</taxon>
    </lineage>
</organism>
<dbReference type="SUPFAM" id="SSF56235">
    <property type="entry name" value="N-terminal nucleophile aminohydrolases (Ntn hydrolases)"/>
    <property type="match status" value="1"/>
</dbReference>
<reference evidence="5 6" key="1">
    <citation type="submission" date="2016-10" db="EMBL/GenBank/DDBJ databases">
        <authorList>
            <person name="de Groot N.N."/>
        </authorList>
    </citation>
    <scope>NUCLEOTIDE SEQUENCE [LARGE SCALE GENOMIC DNA]</scope>
    <source>
        <strain evidence="5 6">AA1</strain>
    </source>
</reference>
<dbReference type="CDD" id="cd00542">
    <property type="entry name" value="Ntn_PVA"/>
    <property type="match status" value="1"/>
</dbReference>
<dbReference type="InterPro" id="IPR029132">
    <property type="entry name" value="CBAH/NAAA_C"/>
</dbReference>
<dbReference type="Pfam" id="PF02275">
    <property type="entry name" value="CBAH"/>
    <property type="match status" value="1"/>
</dbReference>
<dbReference type="PANTHER" id="PTHR35527:SF2">
    <property type="entry name" value="HYDROLASE"/>
    <property type="match status" value="1"/>
</dbReference>
<dbReference type="EMBL" id="FMUX01000013">
    <property type="protein sequence ID" value="SCY59942.1"/>
    <property type="molecule type" value="Genomic_DNA"/>
</dbReference>
<dbReference type="PANTHER" id="PTHR35527">
    <property type="entry name" value="CHOLOYLGLYCINE HYDROLASE"/>
    <property type="match status" value="1"/>
</dbReference>
<evidence type="ECO:0000256" key="2">
    <source>
        <dbReference type="ARBA" id="ARBA00022801"/>
    </source>
</evidence>
<dbReference type="GO" id="GO:0016787">
    <property type="term" value="F:hydrolase activity"/>
    <property type="evidence" value="ECO:0007669"/>
    <property type="project" value="UniProtKB-KW"/>
</dbReference>
<sequence length="370" mass="40923">MFGTRQTGWLVGALLLVTCCFASAEACTGIRLMAEDGSCVYGRSMEWGTFDLNSRVAIVPRGYAFKGLTPDGDNGKMWTGTYGFVGLDMLKKDLLSDGMNEKGLSVGLFYHPGTAEYAAYERDKAKNTITAVDVASYILSQYATVDEVKKGLETVRIVPVVEEALGIPVEAHWIVTEPSGKSVVIECLKGKTRFFDNPLGVITNSPTYDWHMTNLRTYVNLSPAAAPPKTVEDLDSTPLGGGSGMIGLPGDFTPPSRFVRAVAWSQTARPTKNSEETVYELFRILDNFNLPLGSAEGSDSDGVNLKGMRSATLWTTAWDQHEKILYFHTQHNRRVRKVELDRIDFSKKMIWHVTLDTKKEQDVRDITPSV</sequence>
<evidence type="ECO:0000259" key="4">
    <source>
        <dbReference type="Pfam" id="PF02275"/>
    </source>
</evidence>
<dbReference type="Proteomes" id="UP000198870">
    <property type="component" value="Unassembled WGS sequence"/>
</dbReference>
<dbReference type="AlphaFoldDB" id="A0A1G5H7R3"/>
<keyword evidence="3" id="KW-0732">Signal</keyword>
<dbReference type="Gene3D" id="3.60.60.10">
    <property type="entry name" value="Penicillin V Acylase, Chain A"/>
    <property type="match status" value="1"/>
</dbReference>